<name>A0A2M7XFT7_9BACT</name>
<organism evidence="2 3">
    <name type="scientific">Candidatus Uhrbacteria bacterium CG_4_9_14_3_um_filter_41_35</name>
    <dbReference type="NCBI Taxonomy" id="1975034"/>
    <lineage>
        <taxon>Bacteria</taxon>
        <taxon>Candidatus Uhriibacteriota</taxon>
    </lineage>
</organism>
<comment type="caution">
    <text evidence="2">The sequence shown here is derived from an EMBL/GenBank/DDBJ whole genome shotgun (WGS) entry which is preliminary data.</text>
</comment>
<keyword evidence="1" id="KW-0812">Transmembrane</keyword>
<sequence>MWLLAPWLSKLALRAGVIIPEISWVIWALPLGISVHLLVGSMTPMTEHFLDLNGYYLLKIFILFLIVFGLRGIKVVS</sequence>
<proteinExistence type="predicted"/>
<accession>A0A2M7XFT7</accession>
<dbReference type="EMBL" id="PFWT01000009">
    <property type="protein sequence ID" value="PJA46719.1"/>
    <property type="molecule type" value="Genomic_DNA"/>
</dbReference>
<dbReference type="AlphaFoldDB" id="A0A2M7XFT7"/>
<evidence type="ECO:0000256" key="1">
    <source>
        <dbReference type="SAM" id="Phobius"/>
    </source>
</evidence>
<keyword evidence="1" id="KW-0472">Membrane</keyword>
<evidence type="ECO:0000313" key="3">
    <source>
        <dbReference type="Proteomes" id="UP000231263"/>
    </source>
</evidence>
<protein>
    <submittedName>
        <fullName evidence="2">Uncharacterized protein</fullName>
    </submittedName>
</protein>
<gene>
    <name evidence="2" type="ORF">CO173_01875</name>
</gene>
<keyword evidence="1" id="KW-1133">Transmembrane helix</keyword>
<feature type="transmembrane region" description="Helical" evidence="1">
    <location>
        <begin position="55"/>
        <end position="73"/>
    </location>
</feature>
<reference evidence="3" key="1">
    <citation type="submission" date="2017-09" db="EMBL/GenBank/DDBJ databases">
        <title>Depth-based differentiation of microbial function through sediment-hosted aquifers and enrichment of novel symbionts in the deep terrestrial subsurface.</title>
        <authorList>
            <person name="Probst A.J."/>
            <person name="Ladd B."/>
            <person name="Jarett J.K."/>
            <person name="Geller-Mcgrath D.E."/>
            <person name="Sieber C.M.K."/>
            <person name="Emerson J.B."/>
            <person name="Anantharaman K."/>
            <person name="Thomas B.C."/>
            <person name="Malmstrom R."/>
            <person name="Stieglmeier M."/>
            <person name="Klingl A."/>
            <person name="Woyke T."/>
            <person name="Ryan C.M."/>
            <person name="Banfield J.F."/>
        </authorList>
    </citation>
    <scope>NUCLEOTIDE SEQUENCE [LARGE SCALE GENOMIC DNA]</scope>
</reference>
<dbReference type="Proteomes" id="UP000231263">
    <property type="component" value="Unassembled WGS sequence"/>
</dbReference>
<feature type="transmembrane region" description="Helical" evidence="1">
    <location>
        <begin position="24"/>
        <end position="43"/>
    </location>
</feature>
<evidence type="ECO:0000313" key="2">
    <source>
        <dbReference type="EMBL" id="PJA46719.1"/>
    </source>
</evidence>